<dbReference type="Gene3D" id="3.30.710.10">
    <property type="entry name" value="Potassium Channel Kv1.1, Chain A"/>
    <property type="match status" value="1"/>
</dbReference>
<feature type="domain" description="BTB" evidence="13">
    <location>
        <begin position="16"/>
        <end position="118"/>
    </location>
</feature>
<evidence type="ECO:0000256" key="6">
    <source>
        <dbReference type="ARBA" id="ARBA00022882"/>
    </source>
</evidence>
<keyword evidence="14" id="KW-1185">Reference proteome</keyword>
<dbReference type="Gene3D" id="1.20.120.350">
    <property type="entry name" value="Voltage-gated potassium channels. Chain C"/>
    <property type="match status" value="1"/>
</dbReference>
<evidence type="ECO:0000256" key="2">
    <source>
        <dbReference type="ARBA" id="ARBA00022448"/>
    </source>
</evidence>
<keyword evidence="8 12" id="KW-1133">Transmembrane helix</keyword>
<dbReference type="InterPro" id="IPR000210">
    <property type="entry name" value="BTB/POZ_dom"/>
</dbReference>
<dbReference type="SUPFAM" id="SSF81324">
    <property type="entry name" value="Voltage-gated potassium channels"/>
    <property type="match status" value="1"/>
</dbReference>
<keyword evidence="11" id="KW-0407">Ion channel</keyword>
<evidence type="ECO:0000256" key="8">
    <source>
        <dbReference type="ARBA" id="ARBA00022989"/>
    </source>
</evidence>
<dbReference type="InterPro" id="IPR003968">
    <property type="entry name" value="K_chnl_volt-dep_Kv"/>
</dbReference>
<dbReference type="InterPro" id="IPR003131">
    <property type="entry name" value="T1-type_BTB"/>
</dbReference>
<gene>
    <name evidence="15" type="primary">LOC100208816</name>
</gene>
<sequence length="615" mass="71231">MHKQEEVYDCNKQNVDRVFINVGGTRHECFIKTLQNFPDTRLFWIAEMAIKMANFGEDVDEFFFDRHPGCFQNILNYCRTGKLHCPKDVCGPIFAEELAFWGVDELMMQPCCWPSYSEFNDASKNLKAFHDFPMNHYRKKKKQVHKFGSEQTKKCSKKTQFYKLKKALWNLTEIPQKNWLTKIVASIQVFTTLLSILTFCLATEPKLKTKYDFVFNYFEKSYCLIFTVDLLLKVLCCPSFFKLLKDFLIWVDVVSLLPFYFEFLLNANNEFLQSLRLLRIFRILRFFRNLRGMMMITVFGETLKASFEPLMLLGLVLFIPMVLFAAMVYYAEKNFSTNSQFKSIPKSCWWAIITLTTVGYGDIIPSSVVGKIVGVFCATFGVLVVALPISVIGNNFTFYYSYAKASMKLPKNRSKLLIDQDILNFNEKCDNERNSKSRRYGLPSLYFDSPKINTKVKLQDELSKSIFLPKILLSPHSDSTNELEAALFQTKDSNLKSFAESNSGINKIYKKTSLNKITNSPIYITNNFDNSLINNENKGNLKRSYSNVNEPIPFMLPFNISNDSCSSSQISLKSTSEERKKVIHADITQYVPRKLSARVRAEICRKLNVEYNNNY</sequence>
<proteinExistence type="predicted"/>
<reference evidence="15" key="1">
    <citation type="submission" date="2025-08" db="UniProtKB">
        <authorList>
            <consortium name="RefSeq"/>
        </authorList>
    </citation>
    <scope>IDENTIFICATION</scope>
</reference>
<dbReference type="PRINTS" id="PR01491">
    <property type="entry name" value="KVCHANNEL"/>
</dbReference>
<evidence type="ECO:0000256" key="10">
    <source>
        <dbReference type="ARBA" id="ARBA00023136"/>
    </source>
</evidence>
<protein>
    <submittedName>
        <fullName evidence="15">Potassium voltage-gated channel subfamily C member 1</fullName>
    </submittedName>
</protein>
<dbReference type="InterPro" id="IPR005821">
    <property type="entry name" value="Ion_trans_dom"/>
</dbReference>
<evidence type="ECO:0000256" key="5">
    <source>
        <dbReference type="ARBA" id="ARBA00022826"/>
    </source>
</evidence>
<evidence type="ECO:0000256" key="12">
    <source>
        <dbReference type="SAM" id="Phobius"/>
    </source>
</evidence>
<evidence type="ECO:0000256" key="1">
    <source>
        <dbReference type="ARBA" id="ARBA00004141"/>
    </source>
</evidence>
<name>A0ABM4C6Y6_HYDVU</name>
<dbReference type="PANTHER" id="PTHR11537:SF252">
    <property type="entry name" value="POTASSIUM VOLTAGE-GATED CHANNEL PROTEIN SHAW"/>
    <property type="match status" value="1"/>
</dbReference>
<evidence type="ECO:0000256" key="4">
    <source>
        <dbReference type="ARBA" id="ARBA00022692"/>
    </source>
</evidence>
<keyword evidence="7" id="KW-0630">Potassium</keyword>
<dbReference type="SMART" id="SM00225">
    <property type="entry name" value="BTB"/>
    <property type="match status" value="1"/>
</dbReference>
<keyword evidence="9" id="KW-0406">Ion transport</keyword>
<dbReference type="InterPro" id="IPR011333">
    <property type="entry name" value="SKP1/BTB/POZ_sf"/>
</dbReference>
<evidence type="ECO:0000313" key="15">
    <source>
        <dbReference type="RefSeq" id="XP_065657372.1"/>
    </source>
</evidence>
<dbReference type="RefSeq" id="XP_065657372.1">
    <property type="nucleotide sequence ID" value="XM_065801300.1"/>
</dbReference>
<evidence type="ECO:0000313" key="14">
    <source>
        <dbReference type="Proteomes" id="UP001652625"/>
    </source>
</evidence>
<keyword evidence="10 12" id="KW-0472">Membrane</keyword>
<dbReference type="GeneID" id="100208816"/>
<keyword evidence="2" id="KW-0813">Transport</keyword>
<accession>A0ABM4C6Y6</accession>
<evidence type="ECO:0000259" key="13">
    <source>
        <dbReference type="SMART" id="SM00225"/>
    </source>
</evidence>
<dbReference type="InterPro" id="IPR027359">
    <property type="entry name" value="Volt_channel_dom_sf"/>
</dbReference>
<evidence type="ECO:0000256" key="11">
    <source>
        <dbReference type="ARBA" id="ARBA00023303"/>
    </source>
</evidence>
<dbReference type="Pfam" id="PF02214">
    <property type="entry name" value="BTB_2"/>
    <property type="match status" value="1"/>
</dbReference>
<feature type="transmembrane region" description="Helical" evidence="12">
    <location>
        <begin position="309"/>
        <end position="331"/>
    </location>
</feature>
<dbReference type="Pfam" id="PF00520">
    <property type="entry name" value="Ion_trans"/>
    <property type="match status" value="1"/>
</dbReference>
<feature type="transmembrane region" description="Helical" evidence="12">
    <location>
        <begin position="343"/>
        <end position="360"/>
    </location>
</feature>
<keyword evidence="6" id="KW-0851">Voltage-gated channel</keyword>
<keyword evidence="3" id="KW-0633">Potassium transport</keyword>
<dbReference type="PRINTS" id="PR00169">
    <property type="entry name" value="KCHANNEL"/>
</dbReference>
<organism evidence="14 15">
    <name type="scientific">Hydra vulgaris</name>
    <name type="common">Hydra</name>
    <name type="synonym">Hydra attenuata</name>
    <dbReference type="NCBI Taxonomy" id="6087"/>
    <lineage>
        <taxon>Eukaryota</taxon>
        <taxon>Metazoa</taxon>
        <taxon>Cnidaria</taxon>
        <taxon>Hydrozoa</taxon>
        <taxon>Hydroidolina</taxon>
        <taxon>Anthoathecata</taxon>
        <taxon>Aplanulata</taxon>
        <taxon>Hydridae</taxon>
        <taxon>Hydra</taxon>
    </lineage>
</organism>
<keyword evidence="5" id="KW-0631">Potassium channel</keyword>
<dbReference type="Gene3D" id="1.10.287.70">
    <property type="match status" value="1"/>
</dbReference>
<dbReference type="Proteomes" id="UP001652625">
    <property type="component" value="Chromosome 07"/>
</dbReference>
<dbReference type="PRINTS" id="PR01498">
    <property type="entry name" value="SHAWCHANNEL"/>
</dbReference>
<dbReference type="InterPro" id="IPR003974">
    <property type="entry name" value="K_chnl_volt-dep_Kv3"/>
</dbReference>
<dbReference type="InterPro" id="IPR028325">
    <property type="entry name" value="VG_K_chnl"/>
</dbReference>
<feature type="transmembrane region" description="Helical" evidence="12">
    <location>
        <begin position="372"/>
        <end position="402"/>
    </location>
</feature>
<evidence type="ECO:0000256" key="3">
    <source>
        <dbReference type="ARBA" id="ARBA00022538"/>
    </source>
</evidence>
<dbReference type="PANTHER" id="PTHR11537">
    <property type="entry name" value="VOLTAGE-GATED POTASSIUM CHANNEL"/>
    <property type="match status" value="1"/>
</dbReference>
<evidence type="ECO:0000256" key="7">
    <source>
        <dbReference type="ARBA" id="ARBA00022958"/>
    </source>
</evidence>
<keyword evidence="4 12" id="KW-0812">Transmembrane</keyword>
<comment type="subcellular location">
    <subcellularLocation>
        <location evidence="1">Membrane</location>
        <topology evidence="1">Multi-pass membrane protein</topology>
    </subcellularLocation>
</comment>
<evidence type="ECO:0000256" key="9">
    <source>
        <dbReference type="ARBA" id="ARBA00023065"/>
    </source>
</evidence>
<dbReference type="SUPFAM" id="SSF54695">
    <property type="entry name" value="POZ domain"/>
    <property type="match status" value="1"/>
</dbReference>